<evidence type="ECO:0000313" key="7">
    <source>
        <dbReference type="EMBL" id="THF62951.1"/>
    </source>
</evidence>
<sequence>MAPLFLLPLLFAAVLALAPPPATAGTPAPQPMLAERHHAGIDPTAYWVSEKYDGVRARWDGHALRLRNGGRIAAPDWFTAALPAETLDGELWMGRRSFDRLSGLVRRQAPDDPAWRAVRYMVFELPGASGDFSARIERIRRIADAAGVPWLQAVPQRRVSSRGELQGLLDEVVRGGGEGLMLHRADAHWTAGRSPALLKLTPWLDDEARVIAHLPGKGRLAGMTGSLLVEAPDGRRFRLGSGLTDAQRRDPPPPGSLVTYRYRELTPNGLPRFPRFLRMRELP</sequence>
<dbReference type="Proteomes" id="UP000308430">
    <property type="component" value="Unassembled WGS sequence"/>
</dbReference>
<evidence type="ECO:0000313" key="8">
    <source>
        <dbReference type="Proteomes" id="UP000308430"/>
    </source>
</evidence>
<dbReference type="CDD" id="cd07896">
    <property type="entry name" value="Adenylation_kDNA_ligase_like"/>
    <property type="match status" value="1"/>
</dbReference>
<comment type="caution">
    <text evidence="7">The sequence shown here is derived from an EMBL/GenBank/DDBJ whole genome shotgun (WGS) entry which is preliminary data.</text>
</comment>
<dbReference type="Gene3D" id="3.30.1490.70">
    <property type="match status" value="1"/>
</dbReference>
<gene>
    <name evidence="7" type="ORF">E6C76_16950</name>
</gene>
<feature type="chain" id="PRO_5020627833" evidence="5">
    <location>
        <begin position="25"/>
        <end position="283"/>
    </location>
</feature>
<dbReference type="InterPro" id="IPR050326">
    <property type="entry name" value="NAD_dep_DNA_ligaseB"/>
</dbReference>
<name>A0A4S4AUN7_9RHOO</name>
<keyword evidence="4" id="KW-0234">DNA repair</keyword>
<evidence type="ECO:0000256" key="1">
    <source>
        <dbReference type="ARBA" id="ARBA00022598"/>
    </source>
</evidence>
<dbReference type="PANTHER" id="PTHR47810:SF1">
    <property type="entry name" value="DNA LIGASE B"/>
    <property type="match status" value="1"/>
</dbReference>
<keyword evidence="3" id="KW-0227">DNA damage</keyword>
<dbReference type="Pfam" id="PF14743">
    <property type="entry name" value="DNA_ligase_OB_2"/>
    <property type="match status" value="1"/>
</dbReference>
<feature type="domain" description="DNA ligase OB-like" evidence="6">
    <location>
        <begin position="215"/>
        <end position="280"/>
    </location>
</feature>
<dbReference type="Gene3D" id="2.40.50.140">
    <property type="entry name" value="Nucleic acid-binding proteins"/>
    <property type="match status" value="1"/>
</dbReference>
<keyword evidence="8" id="KW-1185">Reference proteome</keyword>
<dbReference type="RefSeq" id="WP_136349432.1">
    <property type="nucleotide sequence ID" value="NZ_SSOC01000006.1"/>
</dbReference>
<keyword evidence="1 7" id="KW-0436">Ligase</keyword>
<keyword evidence="5" id="KW-0732">Signal</keyword>
<accession>A0A4S4AUN7</accession>
<evidence type="ECO:0000256" key="4">
    <source>
        <dbReference type="ARBA" id="ARBA00023204"/>
    </source>
</evidence>
<evidence type="ECO:0000256" key="2">
    <source>
        <dbReference type="ARBA" id="ARBA00022705"/>
    </source>
</evidence>
<dbReference type="SUPFAM" id="SSF56091">
    <property type="entry name" value="DNA ligase/mRNA capping enzyme, catalytic domain"/>
    <property type="match status" value="1"/>
</dbReference>
<evidence type="ECO:0000259" key="6">
    <source>
        <dbReference type="Pfam" id="PF14743"/>
    </source>
</evidence>
<dbReference type="GO" id="GO:0006260">
    <property type="term" value="P:DNA replication"/>
    <property type="evidence" value="ECO:0007669"/>
    <property type="project" value="UniProtKB-KW"/>
</dbReference>
<dbReference type="SUPFAM" id="SSF50249">
    <property type="entry name" value="Nucleic acid-binding proteins"/>
    <property type="match status" value="1"/>
</dbReference>
<dbReference type="GO" id="GO:0006281">
    <property type="term" value="P:DNA repair"/>
    <property type="evidence" value="ECO:0007669"/>
    <property type="project" value="UniProtKB-KW"/>
</dbReference>
<dbReference type="OrthoDB" id="9782700at2"/>
<evidence type="ECO:0000256" key="5">
    <source>
        <dbReference type="SAM" id="SignalP"/>
    </source>
</evidence>
<organism evidence="7 8">
    <name type="scientific">Pseudothauera nasutitermitis</name>
    <dbReference type="NCBI Taxonomy" id="2565930"/>
    <lineage>
        <taxon>Bacteria</taxon>
        <taxon>Pseudomonadati</taxon>
        <taxon>Pseudomonadota</taxon>
        <taxon>Betaproteobacteria</taxon>
        <taxon>Rhodocyclales</taxon>
        <taxon>Zoogloeaceae</taxon>
        <taxon>Pseudothauera</taxon>
    </lineage>
</organism>
<keyword evidence="2" id="KW-0235">DNA replication</keyword>
<protein>
    <submittedName>
        <fullName evidence="7">DNA ligase</fullName>
    </submittedName>
</protein>
<dbReference type="InterPro" id="IPR029319">
    <property type="entry name" value="DNA_ligase_OB"/>
</dbReference>
<dbReference type="CDD" id="cd08041">
    <property type="entry name" value="OBF_kDNA_ligase_like"/>
    <property type="match status" value="1"/>
</dbReference>
<reference evidence="7 8" key="1">
    <citation type="submission" date="2019-04" db="EMBL/GenBank/DDBJ databases">
        <title>Azoarcus nasutitermitis sp. nov. isolated from termite nest.</title>
        <authorList>
            <person name="Lin S.-Y."/>
            <person name="Hameed A."/>
            <person name="Hsu Y.-H."/>
            <person name="Young C.-C."/>
        </authorList>
    </citation>
    <scope>NUCLEOTIDE SEQUENCE [LARGE SCALE GENOMIC DNA]</scope>
    <source>
        <strain evidence="7 8">CC-YHH838</strain>
    </source>
</reference>
<dbReference type="NCBIfam" id="NF006592">
    <property type="entry name" value="PRK09125.1"/>
    <property type="match status" value="1"/>
</dbReference>
<dbReference type="AlphaFoldDB" id="A0A4S4AUN7"/>
<dbReference type="InterPro" id="IPR012340">
    <property type="entry name" value="NA-bd_OB-fold"/>
</dbReference>
<dbReference type="PANTHER" id="PTHR47810">
    <property type="entry name" value="DNA LIGASE"/>
    <property type="match status" value="1"/>
</dbReference>
<dbReference type="Gene3D" id="3.30.470.30">
    <property type="entry name" value="DNA ligase/mRNA capping enzyme"/>
    <property type="match status" value="1"/>
</dbReference>
<proteinExistence type="predicted"/>
<dbReference type="EMBL" id="SSOC01000006">
    <property type="protein sequence ID" value="THF62951.1"/>
    <property type="molecule type" value="Genomic_DNA"/>
</dbReference>
<feature type="signal peptide" evidence="5">
    <location>
        <begin position="1"/>
        <end position="24"/>
    </location>
</feature>
<evidence type="ECO:0000256" key="3">
    <source>
        <dbReference type="ARBA" id="ARBA00022763"/>
    </source>
</evidence>
<dbReference type="GO" id="GO:0016874">
    <property type="term" value="F:ligase activity"/>
    <property type="evidence" value="ECO:0007669"/>
    <property type="project" value="UniProtKB-KW"/>
</dbReference>